<evidence type="ECO:0000313" key="3">
    <source>
        <dbReference type="EMBL" id="PMB82295.1"/>
    </source>
</evidence>
<evidence type="ECO:0000256" key="1">
    <source>
        <dbReference type="SAM" id="Phobius"/>
    </source>
</evidence>
<feature type="transmembrane region" description="Helical" evidence="1">
    <location>
        <begin position="18"/>
        <end position="36"/>
    </location>
</feature>
<dbReference type="EMBL" id="PNFV01000007">
    <property type="protein sequence ID" value="PMB82295.1"/>
    <property type="molecule type" value="Genomic_DNA"/>
</dbReference>
<dbReference type="Proteomes" id="UP000239920">
    <property type="component" value="Unassembled WGS sequence"/>
</dbReference>
<dbReference type="EMBL" id="JAUDDW010000029">
    <property type="protein sequence ID" value="MDM8266951.1"/>
    <property type="molecule type" value="Genomic_DNA"/>
</dbReference>
<dbReference type="RefSeq" id="WP_104689021.1">
    <property type="nucleotide sequence ID" value="NZ_JAUDDW010000029.1"/>
</dbReference>
<keyword evidence="1" id="KW-0472">Membrane</keyword>
<keyword evidence="1" id="KW-1133">Transmembrane helix</keyword>
<sequence>MTKFTQEHPALSFTLKTVFYFVVILLLVYLYGYYGAGQEPFIYNEF</sequence>
<organism evidence="3 4">
    <name type="scientific">Limosilactobacillus pontis</name>
    <dbReference type="NCBI Taxonomy" id="35787"/>
    <lineage>
        <taxon>Bacteria</taxon>
        <taxon>Bacillati</taxon>
        <taxon>Bacillota</taxon>
        <taxon>Bacilli</taxon>
        <taxon>Lactobacillales</taxon>
        <taxon>Lactobacillaceae</taxon>
        <taxon>Limosilactobacillus</taxon>
    </lineage>
</organism>
<accession>A0A2J6NLU7</accession>
<evidence type="ECO:0000313" key="4">
    <source>
        <dbReference type="Proteomes" id="UP000239920"/>
    </source>
</evidence>
<dbReference type="InterPro" id="IPR021008">
    <property type="entry name" value="DltX"/>
</dbReference>
<proteinExistence type="predicted"/>
<dbReference type="AlphaFoldDB" id="A0A2J6NLU7"/>
<reference evidence="2" key="3">
    <citation type="submission" date="2023-06" db="EMBL/GenBank/DDBJ databases">
        <title>Identification and characterization of horizontal gene transfer across gut microbiota members of farm animals based on homology search.</title>
        <authorList>
            <person name="Schwarzerova J."/>
            <person name="Nykrynova M."/>
            <person name="Jureckova K."/>
            <person name="Cejkova D."/>
            <person name="Rychlik I."/>
        </authorList>
    </citation>
    <scope>NUCLEOTIDE SEQUENCE</scope>
    <source>
        <strain evidence="2">161_Gplus</strain>
    </source>
</reference>
<evidence type="ECO:0000313" key="2">
    <source>
        <dbReference type="EMBL" id="MDM8266951.1"/>
    </source>
</evidence>
<dbReference type="Proteomes" id="UP001529343">
    <property type="component" value="Unassembled WGS sequence"/>
</dbReference>
<name>A0A2J6NLU7_9LACO</name>
<protein>
    <submittedName>
        <fullName evidence="3">Teichoic acid D-Ala incorporation-associated protein DltX</fullName>
    </submittedName>
</protein>
<reference evidence="2" key="4">
    <citation type="submission" date="2023-06" db="EMBL/GenBank/DDBJ databases">
        <authorList>
            <person name="Zeman M."/>
            <person name="Kubasova T."/>
            <person name="Jahodarova E."/>
            <person name="Nykrynova M."/>
            <person name="Rychlik I."/>
        </authorList>
    </citation>
    <scope>NUCLEOTIDE SEQUENCE</scope>
    <source>
        <strain evidence="2">161_Gplus</strain>
    </source>
</reference>
<keyword evidence="5" id="KW-1185">Reference proteome</keyword>
<reference evidence="3 4" key="1">
    <citation type="submission" date="2017-09" db="EMBL/GenBank/DDBJ databases">
        <title>Bacterial strain isolated from the female urinary microbiota.</title>
        <authorList>
            <person name="Thomas-White K."/>
            <person name="Kumar N."/>
            <person name="Forster S."/>
            <person name="Putonti C."/>
            <person name="Lawley T."/>
            <person name="Wolfe A.J."/>
        </authorList>
    </citation>
    <scope>NUCLEOTIDE SEQUENCE [LARGE SCALE GENOMIC DNA]</scope>
    <source>
        <strain evidence="3 4">UMB0683</strain>
    </source>
</reference>
<evidence type="ECO:0000313" key="5">
    <source>
        <dbReference type="Proteomes" id="UP001529343"/>
    </source>
</evidence>
<comment type="caution">
    <text evidence="3">The sequence shown here is derived from an EMBL/GenBank/DDBJ whole genome shotgun (WGS) entry which is preliminary data.</text>
</comment>
<reference evidence="5" key="2">
    <citation type="submission" date="2023-06" db="EMBL/GenBank/DDBJ databases">
        <title>Identification and characterization of horizontal gene transfer across gut microbiota members of farm animals based on homology search.</title>
        <authorList>
            <person name="Zeman M."/>
            <person name="Kubasova T."/>
            <person name="Jahodarova E."/>
            <person name="Nykrynova M."/>
            <person name="Rychlik I."/>
        </authorList>
    </citation>
    <scope>NUCLEOTIDE SEQUENCE [LARGE SCALE GENOMIC DNA]</scope>
    <source>
        <strain evidence="5">161_Gplus</strain>
    </source>
</reference>
<gene>
    <name evidence="3" type="ORF">CK797_06900</name>
    <name evidence="2" type="ORF">QUW44_07260</name>
</gene>
<dbReference type="Pfam" id="PF12459">
    <property type="entry name" value="DltX"/>
    <property type="match status" value="1"/>
</dbReference>
<keyword evidence="1" id="KW-0812">Transmembrane</keyword>